<sequence length="69" mass="7300">MTGTCPSCKGSGMRGDFICGRCNGSGEISVLSTQNPILQPVSAVAGYFHLSWLAYGLLTQEEDDKGQCI</sequence>
<dbReference type="SUPFAM" id="SSF57938">
    <property type="entry name" value="DnaJ/Hsp40 cysteine-rich domain"/>
    <property type="match status" value="1"/>
</dbReference>
<organism evidence="1 3">
    <name type="scientific">Stachybotrys elegans</name>
    <dbReference type="NCBI Taxonomy" id="80388"/>
    <lineage>
        <taxon>Eukaryota</taxon>
        <taxon>Fungi</taxon>
        <taxon>Dikarya</taxon>
        <taxon>Ascomycota</taxon>
        <taxon>Pezizomycotina</taxon>
        <taxon>Sordariomycetes</taxon>
        <taxon>Hypocreomycetidae</taxon>
        <taxon>Hypocreales</taxon>
        <taxon>Stachybotryaceae</taxon>
        <taxon>Stachybotrys</taxon>
    </lineage>
</organism>
<comment type="caution">
    <text evidence="1">The sequence shown here is derived from an EMBL/GenBank/DDBJ whole genome shotgun (WGS) entry which is preliminary data.</text>
</comment>
<protein>
    <recommendedName>
        <fullName evidence="4">CR-type domain-containing protein</fullName>
    </recommendedName>
</protein>
<dbReference type="AlphaFoldDB" id="A0A8K0SJQ9"/>
<name>A0A8K0SJQ9_9HYPO</name>
<dbReference type="Gene3D" id="6.20.20.10">
    <property type="match status" value="1"/>
</dbReference>
<proteinExistence type="predicted"/>
<keyword evidence="3" id="KW-1185">Reference proteome</keyword>
<dbReference type="InterPro" id="IPR036410">
    <property type="entry name" value="HSP_DnaJ_Cys-rich_dom_sf"/>
</dbReference>
<evidence type="ECO:0000313" key="2">
    <source>
        <dbReference type="EMBL" id="KAH7322562.1"/>
    </source>
</evidence>
<evidence type="ECO:0000313" key="1">
    <source>
        <dbReference type="EMBL" id="KAH7309919.1"/>
    </source>
</evidence>
<gene>
    <name evidence="2" type="ORF">B0I35DRAFT_426003</name>
    <name evidence="1" type="ORF">B0I35DRAFT_440842</name>
</gene>
<reference evidence="1" key="1">
    <citation type="journal article" date="2021" name="Nat. Commun.">
        <title>Genetic determinants of endophytism in the Arabidopsis root mycobiome.</title>
        <authorList>
            <person name="Mesny F."/>
            <person name="Miyauchi S."/>
            <person name="Thiergart T."/>
            <person name="Pickel B."/>
            <person name="Atanasova L."/>
            <person name="Karlsson M."/>
            <person name="Huettel B."/>
            <person name="Barry K.W."/>
            <person name="Haridas S."/>
            <person name="Chen C."/>
            <person name="Bauer D."/>
            <person name="Andreopoulos W."/>
            <person name="Pangilinan J."/>
            <person name="LaButti K."/>
            <person name="Riley R."/>
            <person name="Lipzen A."/>
            <person name="Clum A."/>
            <person name="Drula E."/>
            <person name="Henrissat B."/>
            <person name="Kohler A."/>
            <person name="Grigoriev I.V."/>
            <person name="Martin F.M."/>
            <person name="Hacquard S."/>
        </authorList>
    </citation>
    <scope>NUCLEOTIDE SEQUENCE</scope>
    <source>
        <strain evidence="1">MPI-CAGE-CH-0235</strain>
    </source>
</reference>
<dbReference type="Proteomes" id="UP000813444">
    <property type="component" value="Unassembled WGS sequence"/>
</dbReference>
<evidence type="ECO:0000313" key="3">
    <source>
        <dbReference type="Proteomes" id="UP000813444"/>
    </source>
</evidence>
<dbReference type="EMBL" id="JAGPNK010000013">
    <property type="protein sequence ID" value="KAH7309919.1"/>
    <property type="molecule type" value="Genomic_DNA"/>
</dbReference>
<accession>A0A8K0SJQ9</accession>
<evidence type="ECO:0008006" key="4">
    <source>
        <dbReference type="Google" id="ProtNLM"/>
    </source>
</evidence>
<dbReference type="EMBL" id="JAGPNK010000004">
    <property type="protein sequence ID" value="KAH7322562.1"/>
    <property type="molecule type" value="Genomic_DNA"/>
</dbReference>